<protein>
    <recommendedName>
        <fullName evidence="5">Histone-lysine N-methyltransferase SET9</fullName>
        <ecNumber evidence="12">2.1.1.372</ecNumber>
    </recommendedName>
    <alternativeName>
        <fullName evidence="4">Histone-lysine N-methyltransferase set9</fullName>
    </alternativeName>
    <alternativeName>
        <fullName evidence="13">SET domain protein 9</fullName>
    </alternativeName>
</protein>
<keyword evidence="7" id="KW-0489">Methyltransferase</keyword>
<dbReference type="InterPro" id="IPR039977">
    <property type="entry name" value="Suv4-20/Set9"/>
</dbReference>
<evidence type="ECO:0000313" key="17">
    <source>
        <dbReference type="EMBL" id="KAF2481745.1"/>
    </source>
</evidence>
<evidence type="ECO:0000256" key="5">
    <source>
        <dbReference type="ARBA" id="ARBA00015413"/>
    </source>
</evidence>
<feature type="region of interest" description="Disordered" evidence="15">
    <location>
        <begin position="554"/>
        <end position="616"/>
    </location>
</feature>
<evidence type="ECO:0000256" key="2">
    <source>
        <dbReference type="ARBA" id="ARBA00004123"/>
    </source>
</evidence>
<dbReference type="RefSeq" id="XP_033588315.1">
    <property type="nucleotide sequence ID" value="XM_033737323.1"/>
</dbReference>
<feature type="compositionally biased region" description="Low complexity" evidence="15">
    <location>
        <begin position="501"/>
        <end position="523"/>
    </location>
</feature>
<comment type="function">
    <text evidence="1">Histone methyltransferase that trimethylates 'Lys-20' of histone H4 to form H4K20me3.</text>
</comment>
<dbReference type="SUPFAM" id="SSF82199">
    <property type="entry name" value="SET domain"/>
    <property type="match status" value="1"/>
</dbReference>
<dbReference type="Pfam" id="PF00856">
    <property type="entry name" value="SET"/>
    <property type="match status" value="1"/>
</dbReference>
<dbReference type="GO" id="GO:0005634">
    <property type="term" value="C:nucleus"/>
    <property type="evidence" value="ECO:0007669"/>
    <property type="project" value="UniProtKB-SubCell"/>
</dbReference>
<accession>A0A6A6PPA9</accession>
<dbReference type="SMART" id="SM00317">
    <property type="entry name" value="SET"/>
    <property type="match status" value="1"/>
</dbReference>
<dbReference type="InterPro" id="IPR001214">
    <property type="entry name" value="SET_dom"/>
</dbReference>
<keyword evidence="10" id="KW-0156">Chromatin regulator</keyword>
<name>A0A6A6PPA9_9PEZI</name>
<evidence type="ECO:0000256" key="10">
    <source>
        <dbReference type="ARBA" id="ARBA00022853"/>
    </source>
</evidence>
<reference evidence="17" key="1">
    <citation type="journal article" date="2020" name="Stud. Mycol.">
        <title>101 Dothideomycetes genomes: a test case for predicting lifestyles and emergence of pathogens.</title>
        <authorList>
            <person name="Haridas S."/>
            <person name="Albert R."/>
            <person name="Binder M."/>
            <person name="Bloem J."/>
            <person name="Labutti K."/>
            <person name="Salamov A."/>
            <person name="Andreopoulos B."/>
            <person name="Baker S."/>
            <person name="Barry K."/>
            <person name="Bills G."/>
            <person name="Bluhm B."/>
            <person name="Cannon C."/>
            <person name="Castanera R."/>
            <person name="Culley D."/>
            <person name="Daum C."/>
            <person name="Ezra D."/>
            <person name="Gonzalez J."/>
            <person name="Henrissat B."/>
            <person name="Kuo A."/>
            <person name="Liang C."/>
            <person name="Lipzen A."/>
            <person name="Lutzoni F."/>
            <person name="Magnuson J."/>
            <person name="Mondo S."/>
            <person name="Nolan M."/>
            <person name="Ohm R."/>
            <person name="Pangilinan J."/>
            <person name="Park H.-J."/>
            <person name="Ramirez L."/>
            <person name="Alfaro M."/>
            <person name="Sun H."/>
            <person name="Tritt A."/>
            <person name="Yoshinaga Y."/>
            <person name="Zwiers L.-H."/>
            <person name="Turgeon B."/>
            <person name="Goodwin S."/>
            <person name="Spatafora J."/>
            <person name="Crous P."/>
            <person name="Grigoriev I."/>
        </authorList>
    </citation>
    <scope>NUCLEOTIDE SEQUENCE</scope>
    <source>
        <strain evidence="17">CBS 113389</strain>
    </source>
</reference>
<dbReference type="CDD" id="cd10524">
    <property type="entry name" value="SET_Suv4-20-like"/>
    <property type="match status" value="1"/>
</dbReference>
<comment type="catalytic activity">
    <reaction evidence="14">
        <text>L-lysyl(20)-[histone H4] + 3 S-adenosyl-L-methionine = N(6),N(6),N(6)-trimethyl-L-lysyl(20)-[histone H4] + 3 S-adenosyl-L-homocysteine + 3 H(+)</text>
        <dbReference type="Rhea" id="RHEA:64456"/>
        <dbReference type="Rhea" id="RHEA-COMP:15554"/>
        <dbReference type="Rhea" id="RHEA-COMP:15998"/>
        <dbReference type="ChEBI" id="CHEBI:15378"/>
        <dbReference type="ChEBI" id="CHEBI:29969"/>
        <dbReference type="ChEBI" id="CHEBI:57856"/>
        <dbReference type="ChEBI" id="CHEBI:59789"/>
        <dbReference type="ChEBI" id="CHEBI:61961"/>
        <dbReference type="EC" id="2.1.1.372"/>
    </reaction>
</comment>
<dbReference type="GO" id="GO:0005694">
    <property type="term" value="C:chromosome"/>
    <property type="evidence" value="ECO:0007669"/>
    <property type="project" value="UniProtKB-SubCell"/>
</dbReference>
<evidence type="ECO:0000259" key="16">
    <source>
        <dbReference type="PROSITE" id="PS50280"/>
    </source>
</evidence>
<feature type="compositionally biased region" description="Basic and acidic residues" evidence="15">
    <location>
        <begin position="386"/>
        <end position="397"/>
    </location>
</feature>
<dbReference type="AlphaFoldDB" id="A0A6A6PPA9"/>
<dbReference type="PROSITE" id="PS51567">
    <property type="entry name" value="SAM_MT43_SUVAR420_1"/>
    <property type="match status" value="1"/>
</dbReference>
<dbReference type="Proteomes" id="UP000799767">
    <property type="component" value="Unassembled WGS sequence"/>
</dbReference>
<dbReference type="EMBL" id="MU001637">
    <property type="protein sequence ID" value="KAF2481745.1"/>
    <property type="molecule type" value="Genomic_DNA"/>
</dbReference>
<dbReference type="GO" id="GO:0032259">
    <property type="term" value="P:methylation"/>
    <property type="evidence" value="ECO:0007669"/>
    <property type="project" value="UniProtKB-KW"/>
</dbReference>
<feature type="domain" description="SET" evidence="16">
    <location>
        <begin position="120"/>
        <end position="233"/>
    </location>
</feature>
<comment type="subcellular location">
    <subcellularLocation>
        <location evidence="3">Chromosome</location>
    </subcellularLocation>
    <subcellularLocation>
        <location evidence="2">Nucleus</location>
    </subcellularLocation>
</comment>
<feature type="compositionally biased region" description="Polar residues" evidence="15">
    <location>
        <begin position="284"/>
        <end position="296"/>
    </location>
</feature>
<feature type="compositionally biased region" description="Polar residues" evidence="15">
    <location>
        <begin position="556"/>
        <end position="565"/>
    </location>
</feature>
<feature type="compositionally biased region" description="Polar residues" evidence="15">
    <location>
        <begin position="329"/>
        <end position="342"/>
    </location>
</feature>
<evidence type="ECO:0000256" key="8">
    <source>
        <dbReference type="ARBA" id="ARBA00022679"/>
    </source>
</evidence>
<organism evidence="17 18">
    <name type="scientific">Neohortaea acidophila</name>
    <dbReference type="NCBI Taxonomy" id="245834"/>
    <lineage>
        <taxon>Eukaryota</taxon>
        <taxon>Fungi</taxon>
        <taxon>Dikarya</taxon>
        <taxon>Ascomycota</taxon>
        <taxon>Pezizomycotina</taxon>
        <taxon>Dothideomycetes</taxon>
        <taxon>Dothideomycetidae</taxon>
        <taxon>Mycosphaerellales</taxon>
        <taxon>Teratosphaeriaceae</taxon>
        <taxon>Neohortaea</taxon>
    </lineage>
</organism>
<sequence length="752" mass="83669">MPRQAADLEEALKKKGGLTLSQLANYDDIITDALVDRVYFWSSIRKLKANYHACRGVREELVCQILQQQVVIAKDPVAAHRELLKLPGLAKYLAHLKSEDEKEHFERHLRKYINIYLPDCPFEVDTTNRYTVTTAEACIKARKPIKKGEPIKYLSGIQVEMSAREEKELSSRTDFSIVVSSRRKRPSLFLGPARFANHDCDSNARLNTSGAHGIHIVACKDIEAGDEITVTYGDDYFGIDNCECLCGTCESLLRNGWDPAGPPLREESSDEEEEDGDEGEATPRATNVAVSRSAGSNLGKRKREDDEPSGGNKRRGRGGPRRVVEAEASRSQSTAVSDTSSGESVMERIFMLLGGIGDRRLKQMSAQAGSSRASSASASPSQTEISDDKNDAAKKSGDLGSRSPSRLSSTPSQARAPIRDRKTDSPRAIGPSERLGHSAARTPRSRFLRDHTQRSTSSLRHVVHADETDTDVLEGSPSRGPTRRQRAEQEPSVKSENDEASSGSSSPPSTNNDTSSFTSSASSATSIDTFTAGNISQSICQMLTVDDVEDSKHTVVESTDVQSSALHERRTRRSARKPAETSATPPIHSIEVQEGHSSTDSEDDTKSTRGPARTPGDYTLCKTLLPTTYHRWVECRNCDEHFVQGDAYLTRIGCPRCERHSKLYGYYWPKTDKEGKYDGEERVLDHRTIHRFIDPEEERVERKGRKTLADVVREREVSLKRLESEEVEREMERKLRGSPRRADGRRKLRSTM</sequence>
<dbReference type="PROSITE" id="PS50280">
    <property type="entry name" value="SET"/>
    <property type="match status" value="1"/>
</dbReference>
<feature type="compositionally biased region" description="Low complexity" evidence="15">
    <location>
        <begin position="398"/>
        <end position="412"/>
    </location>
</feature>
<dbReference type="OrthoDB" id="6627536at2759"/>
<dbReference type="GeneID" id="54478325"/>
<feature type="region of interest" description="Disordered" evidence="15">
    <location>
        <begin position="363"/>
        <end position="523"/>
    </location>
</feature>
<feature type="region of interest" description="Disordered" evidence="15">
    <location>
        <begin position="728"/>
        <end position="752"/>
    </location>
</feature>
<evidence type="ECO:0000256" key="3">
    <source>
        <dbReference type="ARBA" id="ARBA00004286"/>
    </source>
</evidence>
<keyword evidence="6" id="KW-0158">Chromosome</keyword>
<evidence type="ECO:0000256" key="11">
    <source>
        <dbReference type="ARBA" id="ARBA00023242"/>
    </source>
</evidence>
<dbReference type="InterPro" id="IPR025783">
    <property type="entry name" value="Set9_fungi"/>
</dbReference>
<keyword evidence="8" id="KW-0808">Transferase</keyword>
<evidence type="ECO:0000256" key="7">
    <source>
        <dbReference type="ARBA" id="ARBA00022603"/>
    </source>
</evidence>
<dbReference type="InterPro" id="IPR041938">
    <property type="entry name" value="Hist-Lys_N-MTase_N"/>
</dbReference>
<feature type="compositionally biased region" description="Low complexity" evidence="15">
    <location>
        <begin position="365"/>
        <end position="381"/>
    </location>
</feature>
<evidence type="ECO:0000256" key="4">
    <source>
        <dbReference type="ARBA" id="ARBA00014232"/>
    </source>
</evidence>
<dbReference type="PANTHER" id="PTHR12977:SF4">
    <property type="entry name" value="HISTONE-LYSINE N-METHYLTRANSFERASE KMT5B"/>
    <property type="match status" value="1"/>
</dbReference>
<evidence type="ECO:0000313" key="18">
    <source>
        <dbReference type="Proteomes" id="UP000799767"/>
    </source>
</evidence>
<keyword evidence="18" id="KW-1185">Reference proteome</keyword>
<evidence type="ECO:0000256" key="6">
    <source>
        <dbReference type="ARBA" id="ARBA00022454"/>
    </source>
</evidence>
<dbReference type="PANTHER" id="PTHR12977">
    <property type="entry name" value="SUPPRESSOR OF VARIEGATION 4-20-RELATED"/>
    <property type="match status" value="1"/>
</dbReference>
<dbReference type="Gene3D" id="1.10.10.1700">
    <property type="entry name" value="Histone-lysine N-methyltransferase"/>
    <property type="match status" value="1"/>
</dbReference>
<feature type="compositionally biased region" description="Basic and acidic residues" evidence="15">
    <location>
        <begin position="591"/>
        <end position="607"/>
    </location>
</feature>
<dbReference type="Gene3D" id="2.170.270.10">
    <property type="entry name" value="SET domain"/>
    <property type="match status" value="1"/>
</dbReference>
<dbReference type="GO" id="GO:0140943">
    <property type="term" value="F:histone H4K20 trimethyltransferase activity"/>
    <property type="evidence" value="ECO:0007669"/>
    <property type="project" value="UniProtKB-EC"/>
</dbReference>
<evidence type="ECO:0000256" key="14">
    <source>
        <dbReference type="ARBA" id="ARBA00048081"/>
    </source>
</evidence>
<evidence type="ECO:0000256" key="9">
    <source>
        <dbReference type="ARBA" id="ARBA00022691"/>
    </source>
</evidence>
<dbReference type="EC" id="2.1.1.372" evidence="12"/>
<feature type="compositionally biased region" description="Basic residues" evidence="15">
    <location>
        <begin position="736"/>
        <end position="752"/>
    </location>
</feature>
<keyword evidence="11" id="KW-0539">Nucleus</keyword>
<evidence type="ECO:0000256" key="12">
    <source>
        <dbReference type="ARBA" id="ARBA00024057"/>
    </source>
</evidence>
<feature type="compositionally biased region" description="Basic and acidic residues" evidence="15">
    <location>
        <begin position="485"/>
        <end position="497"/>
    </location>
</feature>
<dbReference type="InterPro" id="IPR046341">
    <property type="entry name" value="SET_dom_sf"/>
</dbReference>
<gene>
    <name evidence="17" type="ORF">BDY17DRAFT_325262</name>
</gene>
<evidence type="ECO:0000256" key="15">
    <source>
        <dbReference type="SAM" id="MobiDB-lite"/>
    </source>
</evidence>
<evidence type="ECO:0000256" key="1">
    <source>
        <dbReference type="ARBA" id="ARBA00001984"/>
    </source>
</evidence>
<evidence type="ECO:0000256" key="13">
    <source>
        <dbReference type="ARBA" id="ARBA00030653"/>
    </source>
</evidence>
<feature type="region of interest" description="Disordered" evidence="15">
    <location>
        <begin position="257"/>
        <end position="342"/>
    </location>
</feature>
<keyword evidence="9" id="KW-0949">S-adenosyl-L-methionine</keyword>
<proteinExistence type="predicted"/>
<feature type="compositionally biased region" description="Acidic residues" evidence="15">
    <location>
        <begin position="268"/>
        <end position="280"/>
    </location>
</feature>